<dbReference type="InterPro" id="IPR011662">
    <property type="entry name" value="Secretin/TonB_short_N"/>
</dbReference>
<comment type="caution">
    <text evidence="13">The sequence shown here is derived from an EMBL/GenBank/DDBJ whole genome shotgun (WGS) entry which is preliminary data.</text>
</comment>
<evidence type="ECO:0000256" key="8">
    <source>
        <dbReference type="ARBA" id="ARBA00023136"/>
    </source>
</evidence>
<dbReference type="InterPro" id="IPR036942">
    <property type="entry name" value="Beta-barrel_TonB_sf"/>
</dbReference>
<keyword evidence="4" id="KW-0410">Iron transport</keyword>
<dbReference type="SMART" id="SM00965">
    <property type="entry name" value="STN"/>
    <property type="match status" value="1"/>
</dbReference>
<evidence type="ECO:0000256" key="1">
    <source>
        <dbReference type="ARBA" id="ARBA00004571"/>
    </source>
</evidence>
<dbReference type="Gene3D" id="2.40.170.20">
    <property type="entry name" value="TonB-dependent receptor, beta-barrel domain"/>
    <property type="match status" value="1"/>
</dbReference>
<name>A0ABP8CKE5_9FLAO</name>
<sequence>MNKNENLYALRSVKSLRYNLVNIMRVFLLLITIGLSSAFANTTIAQTKIDVNVKNVTLEELFRDIQSKSEFIFFYKDNVLKYNVTLNVKNTSVTTILDSALKGTNLTYKVNDRQIVVKENLSSLDQGRHIKTNQQEKTITGKVLDDTGNPLMGATVQVKGTNIGVATDFDGHFSLTVSENTTTIVISYLGFATQEIDITDKTTVEVKMIADSAALDEIVIIGYGSEQKSLLSDAVSSIKSSSVKDLPIPSVDGLLQGQAAGVQVQQNSGTPGGEMSVRIRGLSSISGSNQPLYIIDGIPVTSGDFGRIGYSGQGASALSDLNPSDIESISVLKDASATAIYGARGSNGIVLITTKRGKEQKSVVSVNVYSGVQQAWNKLDMLNAREWMEYRNDLAGTTVFTPEDIANNTIDTDWQDVIFRTASINSYEASARGGSEKTQYFISGTYLEQEGILIGTDYQRVNARVNVDHQLSDKVKIGTSIGLTHAKTNRVESDQTLHGPLPNGISTPAIYSVYNEDGSYNQSGPYSNAVSIANEAINQNFSYRTNSNVYLDWDIIEDLTFTTKWGVDFLNFREHAYESTKTVQGAKYNGLGFETYSNVSNIVSNNLLKYKKKFNKHKLEALVGYSFEKYQYRSSFIRGQDFADDNLEYISSAATIVSATANASDEGIRSYLGRLNYNYDDKYIASITGRFDTSTKFGENNRTGFFPAASLAWRVIQEDFLQDQDLISDLKLRVSYGLTGNDDISPFLFSELYGNTSYDGQPAIYPSNIPNPDLKWESTAQFNVGINVGLFEDRITLTADYYNKQTNDLLLSRPLPSSSGFSSITENVGKVENKGIELSIATQNFIGEDFTWNTQFNISGNRNKVLELYNNQPIDDIGRGGNRIMEGQPIGIFYSYKSLGVDPSTGDIVYADTNFDGEITSDDRTIVGNPHPDFIYGITNTFTYKGFDASIFLQGSYGNDVFNGSRLFLESLQGGDNQVADITRRWQQPGDITDIPRATTDPIASAQNKRVSSRFIEDGSYLRVKNVTIGYTLDKSIMEKTMFSSLRVYASAQNLFTFTNYSGLDPEVNYRGDDNSVIGTDFFTYPQAQVFTLGVNLKF</sequence>
<evidence type="ECO:0000256" key="4">
    <source>
        <dbReference type="ARBA" id="ARBA00022496"/>
    </source>
</evidence>
<feature type="domain" description="Secretin/TonB short N-terminal" evidence="12">
    <location>
        <begin position="71"/>
        <end position="120"/>
    </location>
</feature>
<evidence type="ECO:0000256" key="10">
    <source>
        <dbReference type="PROSITE-ProRule" id="PRU01360"/>
    </source>
</evidence>
<dbReference type="InterPro" id="IPR012910">
    <property type="entry name" value="Plug_dom"/>
</dbReference>
<evidence type="ECO:0000313" key="14">
    <source>
        <dbReference type="Proteomes" id="UP001501682"/>
    </source>
</evidence>
<keyword evidence="5 10" id="KW-0812">Transmembrane</keyword>
<proteinExistence type="inferred from homology"/>
<keyword evidence="7 11" id="KW-0798">TonB box</keyword>
<evidence type="ECO:0000256" key="7">
    <source>
        <dbReference type="ARBA" id="ARBA00023077"/>
    </source>
</evidence>
<dbReference type="EMBL" id="BAABCB010000002">
    <property type="protein sequence ID" value="GAA4240335.1"/>
    <property type="molecule type" value="Genomic_DNA"/>
</dbReference>
<dbReference type="InterPro" id="IPR039426">
    <property type="entry name" value="TonB-dep_rcpt-like"/>
</dbReference>
<keyword evidence="4" id="KW-0406">Ion transport</keyword>
<gene>
    <name evidence="13" type="ORF">GCM10022292_02530</name>
</gene>
<protein>
    <submittedName>
        <fullName evidence="13">TonB-dependent receptor</fullName>
    </submittedName>
</protein>
<keyword evidence="9 10" id="KW-0998">Cell outer membrane</keyword>
<comment type="subcellular location">
    <subcellularLocation>
        <location evidence="1 10">Cell outer membrane</location>
        <topology evidence="1 10">Multi-pass membrane protein</topology>
    </subcellularLocation>
</comment>
<dbReference type="NCBIfam" id="TIGR04057">
    <property type="entry name" value="SusC_RagA_signa"/>
    <property type="match status" value="1"/>
</dbReference>
<dbReference type="Pfam" id="PF13715">
    <property type="entry name" value="CarbopepD_reg_2"/>
    <property type="match status" value="1"/>
</dbReference>
<reference evidence="14" key="1">
    <citation type="journal article" date="2019" name="Int. J. Syst. Evol. Microbiol.">
        <title>The Global Catalogue of Microorganisms (GCM) 10K type strain sequencing project: providing services to taxonomists for standard genome sequencing and annotation.</title>
        <authorList>
            <consortium name="The Broad Institute Genomics Platform"/>
            <consortium name="The Broad Institute Genome Sequencing Center for Infectious Disease"/>
            <person name="Wu L."/>
            <person name="Ma J."/>
        </authorList>
    </citation>
    <scope>NUCLEOTIDE SEQUENCE [LARGE SCALE GENOMIC DNA]</scope>
    <source>
        <strain evidence="14">JCM 17633</strain>
    </source>
</reference>
<dbReference type="InterPro" id="IPR000531">
    <property type="entry name" value="Beta-barrel_TonB"/>
</dbReference>
<evidence type="ECO:0000313" key="13">
    <source>
        <dbReference type="EMBL" id="GAA4240335.1"/>
    </source>
</evidence>
<evidence type="ECO:0000256" key="5">
    <source>
        <dbReference type="ARBA" id="ARBA00022692"/>
    </source>
</evidence>
<evidence type="ECO:0000256" key="9">
    <source>
        <dbReference type="ARBA" id="ARBA00023237"/>
    </source>
</evidence>
<keyword evidence="3 10" id="KW-1134">Transmembrane beta strand</keyword>
<dbReference type="Pfam" id="PF00593">
    <property type="entry name" value="TonB_dep_Rec_b-barrel"/>
    <property type="match status" value="1"/>
</dbReference>
<dbReference type="InterPro" id="IPR037066">
    <property type="entry name" value="Plug_dom_sf"/>
</dbReference>
<comment type="similarity">
    <text evidence="10 11">Belongs to the TonB-dependent receptor family.</text>
</comment>
<dbReference type="RefSeq" id="WP_344712010.1">
    <property type="nucleotide sequence ID" value="NZ_BAABCB010000002.1"/>
</dbReference>
<keyword evidence="2 10" id="KW-0813">Transport</keyword>
<dbReference type="Pfam" id="PF07660">
    <property type="entry name" value="STN"/>
    <property type="match status" value="1"/>
</dbReference>
<dbReference type="SUPFAM" id="SSF49464">
    <property type="entry name" value="Carboxypeptidase regulatory domain-like"/>
    <property type="match status" value="1"/>
</dbReference>
<dbReference type="InterPro" id="IPR008969">
    <property type="entry name" value="CarboxyPept-like_regulatory"/>
</dbReference>
<accession>A0ABP8CKE5</accession>
<evidence type="ECO:0000256" key="6">
    <source>
        <dbReference type="ARBA" id="ARBA00023004"/>
    </source>
</evidence>
<dbReference type="InterPro" id="IPR023996">
    <property type="entry name" value="TonB-dep_OMP_SusC/RagA"/>
</dbReference>
<evidence type="ECO:0000256" key="3">
    <source>
        <dbReference type="ARBA" id="ARBA00022452"/>
    </source>
</evidence>
<keyword evidence="14" id="KW-1185">Reference proteome</keyword>
<evidence type="ECO:0000259" key="12">
    <source>
        <dbReference type="SMART" id="SM00965"/>
    </source>
</evidence>
<dbReference type="InterPro" id="IPR023997">
    <property type="entry name" value="TonB-dep_OMP_SusC/RagA_CS"/>
</dbReference>
<keyword evidence="13" id="KW-0675">Receptor</keyword>
<organism evidence="13 14">
    <name type="scientific">Winogradskyella damuponensis</name>
    <dbReference type="NCBI Taxonomy" id="943939"/>
    <lineage>
        <taxon>Bacteria</taxon>
        <taxon>Pseudomonadati</taxon>
        <taxon>Bacteroidota</taxon>
        <taxon>Flavobacteriia</taxon>
        <taxon>Flavobacteriales</taxon>
        <taxon>Flavobacteriaceae</taxon>
        <taxon>Winogradskyella</taxon>
    </lineage>
</organism>
<dbReference type="Gene3D" id="2.170.130.10">
    <property type="entry name" value="TonB-dependent receptor, plug domain"/>
    <property type="match status" value="1"/>
</dbReference>
<dbReference type="PROSITE" id="PS52016">
    <property type="entry name" value="TONB_DEPENDENT_REC_3"/>
    <property type="match status" value="1"/>
</dbReference>
<dbReference type="Proteomes" id="UP001501682">
    <property type="component" value="Unassembled WGS sequence"/>
</dbReference>
<dbReference type="Gene3D" id="2.60.40.1120">
    <property type="entry name" value="Carboxypeptidase-like, regulatory domain"/>
    <property type="match status" value="1"/>
</dbReference>
<dbReference type="SUPFAM" id="SSF56935">
    <property type="entry name" value="Porins"/>
    <property type="match status" value="1"/>
</dbReference>
<keyword evidence="8 10" id="KW-0472">Membrane</keyword>
<evidence type="ECO:0000256" key="2">
    <source>
        <dbReference type="ARBA" id="ARBA00022448"/>
    </source>
</evidence>
<dbReference type="Pfam" id="PF07715">
    <property type="entry name" value="Plug"/>
    <property type="match status" value="1"/>
</dbReference>
<keyword evidence="6" id="KW-0408">Iron</keyword>
<evidence type="ECO:0000256" key="11">
    <source>
        <dbReference type="RuleBase" id="RU003357"/>
    </source>
</evidence>
<dbReference type="NCBIfam" id="TIGR04056">
    <property type="entry name" value="OMP_RagA_SusC"/>
    <property type="match status" value="1"/>
</dbReference>